<evidence type="ECO:0000313" key="1">
    <source>
        <dbReference type="EMBL" id="JAH82012.1"/>
    </source>
</evidence>
<proteinExistence type="predicted"/>
<accession>A0A0E9VVD4</accession>
<reference evidence="1" key="2">
    <citation type="journal article" date="2015" name="Fish Shellfish Immunol.">
        <title>Early steps in the European eel (Anguilla anguilla)-Vibrio vulnificus interaction in the gills: Role of the RtxA13 toxin.</title>
        <authorList>
            <person name="Callol A."/>
            <person name="Pajuelo D."/>
            <person name="Ebbesson L."/>
            <person name="Teles M."/>
            <person name="MacKenzie S."/>
            <person name="Amaro C."/>
        </authorList>
    </citation>
    <scope>NUCLEOTIDE SEQUENCE</scope>
</reference>
<name>A0A0E9VVD4_ANGAN</name>
<dbReference type="AlphaFoldDB" id="A0A0E9VVD4"/>
<dbReference type="EMBL" id="GBXM01026565">
    <property type="protein sequence ID" value="JAH82012.1"/>
    <property type="molecule type" value="Transcribed_RNA"/>
</dbReference>
<reference evidence="1" key="1">
    <citation type="submission" date="2014-11" db="EMBL/GenBank/DDBJ databases">
        <authorList>
            <person name="Amaro Gonzalez C."/>
        </authorList>
    </citation>
    <scope>NUCLEOTIDE SEQUENCE</scope>
</reference>
<organism evidence="1">
    <name type="scientific">Anguilla anguilla</name>
    <name type="common">European freshwater eel</name>
    <name type="synonym">Muraena anguilla</name>
    <dbReference type="NCBI Taxonomy" id="7936"/>
    <lineage>
        <taxon>Eukaryota</taxon>
        <taxon>Metazoa</taxon>
        <taxon>Chordata</taxon>
        <taxon>Craniata</taxon>
        <taxon>Vertebrata</taxon>
        <taxon>Euteleostomi</taxon>
        <taxon>Actinopterygii</taxon>
        <taxon>Neopterygii</taxon>
        <taxon>Teleostei</taxon>
        <taxon>Anguilliformes</taxon>
        <taxon>Anguillidae</taxon>
        <taxon>Anguilla</taxon>
    </lineage>
</organism>
<protein>
    <submittedName>
        <fullName evidence="1">Uncharacterized protein</fullName>
    </submittedName>
</protein>
<sequence length="39" mass="4673">MSFLLTFLHPVFVLDFFVLCHWDHSAGRFFFSSLIYAFN</sequence>